<dbReference type="PANTHER" id="PTHR42718:SF9">
    <property type="entry name" value="MAJOR FACILITATOR SUPERFAMILY MULTIDRUG TRANSPORTER MFSC"/>
    <property type="match status" value="1"/>
</dbReference>
<feature type="transmembrane region" description="Helical" evidence="6">
    <location>
        <begin position="35"/>
        <end position="61"/>
    </location>
</feature>
<feature type="transmembrane region" description="Helical" evidence="6">
    <location>
        <begin position="245"/>
        <end position="267"/>
    </location>
</feature>
<organism evidence="8 9">
    <name type="scientific">Mycobacterium vicinigordonae</name>
    <dbReference type="NCBI Taxonomy" id="1719132"/>
    <lineage>
        <taxon>Bacteria</taxon>
        <taxon>Bacillati</taxon>
        <taxon>Actinomycetota</taxon>
        <taxon>Actinomycetes</taxon>
        <taxon>Mycobacteriales</taxon>
        <taxon>Mycobacteriaceae</taxon>
        <taxon>Mycobacterium</taxon>
    </lineage>
</organism>
<keyword evidence="2" id="KW-0813">Transport</keyword>
<dbReference type="GO" id="GO:0022857">
    <property type="term" value="F:transmembrane transporter activity"/>
    <property type="evidence" value="ECO:0007669"/>
    <property type="project" value="InterPro"/>
</dbReference>
<dbReference type="InterPro" id="IPR036259">
    <property type="entry name" value="MFS_trans_sf"/>
</dbReference>
<evidence type="ECO:0000256" key="1">
    <source>
        <dbReference type="ARBA" id="ARBA00004651"/>
    </source>
</evidence>
<evidence type="ECO:0000259" key="7">
    <source>
        <dbReference type="PROSITE" id="PS50850"/>
    </source>
</evidence>
<feature type="transmembrane region" description="Helical" evidence="6">
    <location>
        <begin position="329"/>
        <end position="349"/>
    </location>
</feature>
<dbReference type="PROSITE" id="PS50850">
    <property type="entry name" value="MFS"/>
    <property type="match status" value="1"/>
</dbReference>
<feature type="transmembrane region" description="Helical" evidence="6">
    <location>
        <begin position="73"/>
        <end position="93"/>
    </location>
</feature>
<evidence type="ECO:0000256" key="4">
    <source>
        <dbReference type="ARBA" id="ARBA00022989"/>
    </source>
</evidence>
<evidence type="ECO:0000313" key="8">
    <source>
        <dbReference type="EMBL" id="QLL09904.1"/>
    </source>
</evidence>
<feature type="transmembrane region" description="Helical" evidence="6">
    <location>
        <begin position="288"/>
        <end position="309"/>
    </location>
</feature>
<keyword evidence="3 6" id="KW-0812">Transmembrane</keyword>
<feature type="domain" description="Major facilitator superfamily (MFS) profile" evidence="7">
    <location>
        <begin position="35"/>
        <end position="484"/>
    </location>
</feature>
<feature type="transmembrane region" description="Helical" evidence="6">
    <location>
        <begin position="100"/>
        <end position="118"/>
    </location>
</feature>
<protein>
    <submittedName>
        <fullName evidence="8">MFS transporter</fullName>
    </submittedName>
</protein>
<dbReference type="SUPFAM" id="SSF103473">
    <property type="entry name" value="MFS general substrate transporter"/>
    <property type="match status" value="2"/>
</dbReference>
<comment type="subcellular location">
    <subcellularLocation>
        <location evidence="1">Cell membrane</location>
        <topology evidence="1">Multi-pass membrane protein</topology>
    </subcellularLocation>
</comment>
<feature type="transmembrane region" description="Helical" evidence="6">
    <location>
        <begin position="385"/>
        <end position="405"/>
    </location>
</feature>
<evidence type="ECO:0000256" key="6">
    <source>
        <dbReference type="SAM" id="Phobius"/>
    </source>
</evidence>
<dbReference type="Pfam" id="PF07690">
    <property type="entry name" value="MFS_1"/>
    <property type="match status" value="1"/>
</dbReference>
<proteinExistence type="predicted"/>
<reference evidence="8 9" key="2">
    <citation type="submission" date="2020-07" db="EMBL/GenBank/DDBJ databases">
        <authorList>
            <person name="Yu X."/>
        </authorList>
    </citation>
    <scope>NUCLEOTIDE SEQUENCE [LARGE SCALE GENOMIC DNA]</scope>
    <source>
        <strain evidence="9">24</strain>
    </source>
</reference>
<feature type="transmembrane region" description="Helical" evidence="6">
    <location>
        <begin position="361"/>
        <end position="379"/>
    </location>
</feature>
<feature type="transmembrane region" description="Helical" evidence="6">
    <location>
        <begin position="426"/>
        <end position="446"/>
    </location>
</feature>
<dbReference type="KEGG" id="mgor:H0P51_00930"/>
<evidence type="ECO:0000313" key="9">
    <source>
        <dbReference type="Proteomes" id="UP000510682"/>
    </source>
</evidence>
<sequence length="504" mass="51063">MLANPGGTYRGKVVDGVDALEDSVLAGRSGRPAPLIAAMSLVVLTVAVLQTAVVPVLGVIASQLHATPTGVSWVVTANLLSAAGATPLIGRLADRYSKKAVLLAVLVVVLAGSLIAAATTSLALLIVGRVLQGASFGLYPVGVAILRAEFPEPVVVRALAVLSATLGFGGGIGLVVTGLLMSGQAGYHRVFWLATVFVVLVIAAVIALVPDRAGAGHGSIDWLGAVGLAAGLTGLILVVTQGSHWGWLAARTIMVAVAGLATLVAWWRWEGGRPHPLVSTSMLTRRTMLMTNLSTILVGVGLYVSFLGLTQFVQTSRTAAGYGFSSTVLYSSVVFLLPGALVGMVMATASGRFIDRFGAQAVLVVGAAIGAVGFTLLAVAHDARWQVIVAGVCMNIYVSLAYGALPAVVVGEAGPDETGIATGINAIARTIGSSIAAALVAGVLTASHGRQGLPAEAAFVALFVLGAVTAAAVAVLIAVSGVRNRVSEPSTGRVDAQALNHEWG</sequence>
<evidence type="ECO:0000256" key="5">
    <source>
        <dbReference type="ARBA" id="ARBA00023136"/>
    </source>
</evidence>
<accession>A0A7D6E1I2</accession>
<dbReference type="GO" id="GO:0005886">
    <property type="term" value="C:plasma membrane"/>
    <property type="evidence" value="ECO:0007669"/>
    <property type="project" value="UniProtKB-SubCell"/>
</dbReference>
<feature type="transmembrane region" description="Helical" evidence="6">
    <location>
        <begin position="191"/>
        <end position="210"/>
    </location>
</feature>
<name>A0A7D6E1I2_9MYCO</name>
<feature type="transmembrane region" description="Helical" evidence="6">
    <location>
        <begin position="458"/>
        <end position="479"/>
    </location>
</feature>
<dbReference type="AlphaFoldDB" id="A0A7D6E1I2"/>
<keyword evidence="9" id="KW-1185">Reference proteome</keyword>
<evidence type="ECO:0000256" key="3">
    <source>
        <dbReference type="ARBA" id="ARBA00022692"/>
    </source>
</evidence>
<keyword evidence="5 6" id="KW-0472">Membrane</keyword>
<dbReference type="InterPro" id="IPR020846">
    <property type="entry name" value="MFS_dom"/>
</dbReference>
<dbReference type="EMBL" id="CP059165">
    <property type="protein sequence ID" value="QLL09904.1"/>
    <property type="molecule type" value="Genomic_DNA"/>
</dbReference>
<evidence type="ECO:0000256" key="2">
    <source>
        <dbReference type="ARBA" id="ARBA00022448"/>
    </source>
</evidence>
<reference evidence="9" key="3">
    <citation type="submission" date="2023-07" db="EMBL/GenBank/DDBJ databases">
        <title>Description of Mycobacterium gordonae subsp. intergordonae subsp.nov. and Mycobacterium gordonae subsp. gordonae subsp. nov.</title>
        <authorList>
            <person name="Huang H."/>
        </authorList>
    </citation>
    <scope>NUCLEOTIDE SEQUENCE [LARGE SCALE GENOMIC DNA]</scope>
    <source>
        <strain evidence="9">24</strain>
    </source>
</reference>
<gene>
    <name evidence="8" type="ORF">H0P51_00930</name>
</gene>
<feature type="transmembrane region" description="Helical" evidence="6">
    <location>
        <begin position="158"/>
        <end position="179"/>
    </location>
</feature>
<dbReference type="PANTHER" id="PTHR42718">
    <property type="entry name" value="MAJOR FACILITATOR SUPERFAMILY MULTIDRUG TRANSPORTER MFSC"/>
    <property type="match status" value="1"/>
</dbReference>
<dbReference type="Gene3D" id="1.20.1250.20">
    <property type="entry name" value="MFS general substrate transporter like domains"/>
    <property type="match status" value="2"/>
</dbReference>
<keyword evidence="4 6" id="KW-1133">Transmembrane helix</keyword>
<dbReference type="InterPro" id="IPR011701">
    <property type="entry name" value="MFS"/>
</dbReference>
<dbReference type="Proteomes" id="UP000510682">
    <property type="component" value="Chromosome"/>
</dbReference>
<feature type="transmembrane region" description="Helical" evidence="6">
    <location>
        <begin position="222"/>
        <end position="239"/>
    </location>
</feature>
<reference evidence="9" key="1">
    <citation type="submission" date="2020-07" db="EMBL/GenBank/DDBJ databases">
        <title>Description of Mycobacterium gordonae subsp. intergordonae subsp.nov. and Mycobacterium gordonae subsp. gordonae subsp. nov.</title>
        <authorList>
            <person name="Yu X."/>
        </authorList>
    </citation>
    <scope>NUCLEOTIDE SEQUENCE [LARGE SCALE GENOMIC DNA]</scope>
    <source>
        <strain evidence="9">24</strain>
    </source>
</reference>